<dbReference type="InterPro" id="IPR012334">
    <property type="entry name" value="Pectin_lyas_fold"/>
</dbReference>
<accession>A0A6P1MFD5</accession>
<dbReference type="AlphaFoldDB" id="A0A6P1MFD5"/>
<dbReference type="InterPro" id="IPR011050">
    <property type="entry name" value="Pectin_lyase_fold/virulence"/>
</dbReference>
<evidence type="ECO:0000313" key="3">
    <source>
        <dbReference type="Proteomes" id="UP000464954"/>
    </source>
</evidence>
<gene>
    <name evidence="2" type="ORF">GT409_15145</name>
</gene>
<organism evidence="2 3">
    <name type="scientific">Tichowtungia aerotolerans</name>
    <dbReference type="NCBI Taxonomy" id="2697043"/>
    <lineage>
        <taxon>Bacteria</taxon>
        <taxon>Pseudomonadati</taxon>
        <taxon>Kiritimatiellota</taxon>
        <taxon>Tichowtungiia</taxon>
        <taxon>Tichowtungiales</taxon>
        <taxon>Tichowtungiaceae</taxon>
        <taxon>Tichowtungia</taxon>
    </lineage>
</organism>
<dbReference type="RefSeq" id="WP_160629890.1">
    <property type="nucleotide sequence ID" value="NZ_CP047593.1"/>
</dbReference>
<name>A0A6P1MFD5_9BACT</name>
<evidence type="ECO:0000313" key="2">
    <source>
        <dbReference type="EMBL" id="QHI70718.1"/>
    </source>
</evidence>
<dbReference type="SUPFAM" id="SSF51126">
    <property type="entry name" value="Pectin lyase-like"/>
    <property type="match status" value="2"/>
</dbReference>
<dbReference type="KEGG" id="taer:GT409_15145"/>
<protein>
    <recommendedName>
        <fullName evidence="1">Rhamnogalacturonase A/B/Epimerase-like pectate lyase domain-containing protein</fullName>
    </recommendedName>
</protein>
<feature type="domain" description="Rhamnogalacturonase A/B/Epimerase-like pectate lyase" evidence="1">
    <location>
        <begin position="30"/>
        <end position="277"/>
    </location>
</feature>
<dbReference type="EMBL" id="CP047593">
    <property type="protein sequence ID" value="QHI70718.1"/>
    <property type="molecule type" value="Genomic_DNA"/>
</dbReference>
<dbReference type="Gene3D" id="2.160.20.10">
    <property type="entry name" value="Single-stranded right-handed beta-helix, Pectin lyase-like"/>
    <property type="match status" value="1"/>
</dbReference>
<dbReference type="InterPro" id="IPR024535">
    <property type="entry name" value="RHGA/B-epi-like_pectate_lyase"/>
</dbReference>
<proteinExistence type="predicted"/>
<sequence length="420" mass="45849">MMVVFCLAVPVLYAQVDSAPFLENSRVYNPLDYGADPTGTTDSSPAFNAMIADIGADPQVEVFIPPGRFLLNSRVTFPVSDNSFQHGVSIRGGGQDATELWVNNAVGGLFVDASGMTRLCVQLSDLSFVAMQTNITTAFEFEAADAGDPLCRQLIVENVYITSPIHTSPNFFATGIKATSAWGARFVNVTIRKQGEYVDPVRHPEYGIFLQDCRAPVIRDCHINKVQTAIYHGKVNSTAREATIVNTYLVGVDVALDLQFRQKGEGWPLPNVHIDNCHFNYYDVGVNVVGARQVNISHVLFYCSERDGSQWYNNGSTTADYDPVDVDLVYASNVTIDHCLFVEPASPRRRAVQISSDSSYVLLSGNQFNMEGTAVYNQSSNSISCINSVFGGMVGDFSGGGAWLTRYVDTAGTMITDDLN</sequence>
<evidence type="ECO:0000259" key="1">
    <source>
        <dbReference type="Pfam" id="PF12708"/>
    </source>
</evidence>
<dbReference type="Pfam" id="PF12708">
    <property type="entry name" value="Pect-lyase_RHGA_epim"/>
    <property type="match status" value="1"/>
</dbReference>
<dbReference type="Proteomes" id="UP000464954">
    <property type="component" value="Chromosome"/>
</dbReference>
<reference evidence="2 3" key="1">
    <citation type="submission" date="2020-01" db="EMBL/GenBank/DDBJ databases">
        <title>Ponticoccus aerotolerans gen. nov., sp. nov., an anaerobic bacterium and proposal of Ponticoccusceae fam. nov., Ponticoccusles ord. nov. and Ponticoccuse classis nov. in the phylum Kiritimatiellaeota.</title>
        <authorList>
            <person name="Zhou L.Y."/>
            <person name="Du Z.J."/>
        </authorList>
    </citation>
    <scope>NUCLEOTIDE SEQUENCE [LARGE SCALE GENOMIC DNA]</scope>
    <source>
        <strain evidence="2 3">S-5007</strain>
    </source>
</reference>
<keyword evidence="3" id="KW-1185">Reference proteome</keyword>